<dbReference type="EMBL" id="UFXQ01000001">
    <property type="protein sequence ID" value="STC69772.1"/>
    <property type="molecule type" value="Genomic_DNA"/>
</dbReference>
<protein>
    <submittedName>
        <fullName evidence="2">Uncharacterized protein</fullName>
    </submittedName>
</protein>
<feature type="transmembrane region" description="Helical" evidence="1">
    <location>
        <begin position="17"/>
        <end position="36"/>
    </location>
</feature>
<feature type="transmembrane region" description="Helical" evidence="1">
    <location>
        <begin position="42"/>
        <end position="60"/>
    </location>
</feature>
<name>A0A376CND3_9CORY</name>
<organism evidence="2 3">
    <name type="scientific">Corynebacterium pilosum</name>
    <dbReference type="NCBI Taxonomy" id="35756"/>
    <lineage>
        <taxon>Bacteria</taxon>
        <taxon>Bacillati</taxon>
        <taxon>Actinomycetota</taxon>
        <taxon>Actinomycetes</taxon>
        <taxon>Mycobacteriales</taxon>
        <taxon>Corynebacteriaceae</taxon>
        <taxon>Corynebacterium</taxon>
    </lineage>
</organism>
<keyword evidence="3" id="KW-1185">Reference proteome</keyword>
<evidence type="ECO:0000313" key="2">
    <source>
        <dbReference type="EMBL" id="STC69772.1"/>
    </source>
</evidence>
<reference evidence="2 3" key="1">
    <citation type="submission" date="2018-06" db="EMBL/GenBank/DDBJ databases">
        <authorList>
            <consortium name="Pathogen Informatics"/>
            <person name="Doyle S."/>
        </authorList>
    </citation>
    <scope>NUCLEOTIDE SEQUENCE [LARGE SCALE GENOMIC DNA]</scope>
    <source>
        <strain evidence="2 3">NCTC11862</strain>
    </source>
</reference>
<gene>
    <name evidence="2" type="ORF">NCTC11862_01571</name>
</gene>
<keyword evidence="1" id="KW-0472">Membrane</keyword>
<evidence type="ECO:0000313" key="3">
    <source>
        <dbReference type="Proteomes" id="UP000254467"/>
    </source>
</evidence>
<keyword evidence="1" id="KW-1133">Transmembrane helix</keyword>
<proteinExistence type="predicted"/>
<dbReference type="AlphaFoldDB" id="A0A376CND3"/>
<keyword evidence="1" id="KW-0812">Transmembrane</keyword>
<dbReference type="STRING" id="35756.GCA_001044155_02044"/>
<accession>A0A376CND3</accession>
<dbReference type="Proteomes" id="UP000254467">
    <property type="component" value="Unassembled WGS sequence"/>
</dbReference>
<evidence type="ECO:0000256" key="1">
    <source>
        <dbReference type="SAM" id="Phobius"/>
    </source>
</evidence>
<sequence>MTHPENEKQTPPLNLRLTALVALLVVGACSVAMWAGERAVSTITSILLLIALGLLIWLVWMPISKGFLPAALVMTGALVLWAVGGNSAAADISGNMLIGFGLIILTQRLLEAAELIPPAYR</sequence>
<dbReference type="RefSeq" id="WP_018582613.1">
    <property type="nucleotide sequence ID" value="NZ_UFXQ01000001.1"/>
</dbReference>
<feature type="transmembrane region" description="Helical" evidence="1">
    <location>
        <begin position="67"/>
        <end position="84"/>
    </location>
</feature>